<feature type="domain" description="CRISPR-associated protein Cas6 C-terminal" evidence="1">
    <location>
        <begin position="143"/>
        <end position="257"/>
    </location>
</feature>
<evidence type="ECO:0000313" key="2">
    <source>
        <dbReference type="EMBL" id="HEM67780.1"/>
    </source>
</evidence>
<dbReference type="Gene3D" id="3.30.70.1900">
    <property type="match status" value="1"/>
</dbReference>
<accession>A0A7J2U4L3</accession>
<proteinExistence type="predicted"/>
<comment type="caution">
    <text evidence="2">The sequence shown here is derived from an EMBL/GenBank/DDBJ whole genome shotgun (WGS) entry which is preliminary data.</text>
</comment>
<dbReference type="EMBL" id="DSEU01000068">
    <property type="protein sequence ID" value="HEM67780.1"/>
    <property type="molecule type" value="Genomic_DNA"/>
</dbReference>
<evidence type="ECO:0000259" key="1">
    <source>
        <dbReference type="Pfam" id="PF10040"/>
    </source>
</evidence>
<gene>
    <name evidence="2" type="ORF">ENO26_09510</name>
</gene>
<name>A0A7J2U4L3_9CREN</name>
<dbReference type="Pfam" id="PF10040">
    <property type="entry name" value="CRISPR_Cas6"/>
    <property type="match status" value="1"/>
</dbReference>
<dbReference type="AlphaFoldDB" id="A0A7J2U4L3"/>
<dbReference type="InterPro" id="IPR019267">
    <property type="entry name" value="CRISPR-assoc_Cas6_C"/>
</dbReference>
<sequence length="276" mass="29965">MVLHVFRVSAVVRRSVPLVAWSGTFLASVVKSLMSVEEVGCGFSLSPLQLVSSSGLRVVLSGVSGVDGVNSAVLDAGSRVLFRLTSFCRDTPASLFSALSGGDADPFSIQSVDYELVSEFSGSRCEDFVRFVDVSSRAVVEVFFYPTILSFRGWRVLYPSPQRIVFNLLKLATNLLNLDPRLAKKRARVLSRNVELISNSTRVITINIGRKRAVKAFMGRVLFGVAGLENLRDFVDLLRFGALVGVGKSRGIGFGFYRYRVLQPRQARGAGGGGAS</sequence>
<organism evidence="2">
    <name type="scientific">Ignisphaera aggregans</name>
    <dbReference type="NCBI Taxonomy" id="334771"/>
    <lineage>
        <taxon>Archaea</taxon>
        <taxon>Thermoproteota</taxon>
        <taxon>Thermoprotei</taxon>
        <taxon>Desulfurococcales</taxon>
        <taxon>Desulfurococcaceae</taxon>
        <taxon>Ignisphaera</taxon>
    </lineage>
</organism>
<reference evidence="2" key="1">
    <citation type="journal article" date="2020" name="mSystems">
        <title>Genome- and Community-Level Interaction Insights into Carbon Utilization and Element Cycling Functions of Hydrothermarchaeota in Hydrothermal Sediment.</title>
        <authorList>
            <person name="Zhou Z."/>
            <person name="Liu Y."/>
            <person name="Xu W."/>
            <person name="Pan J."/>
            <person name="Luo Z.H."/>
            <person name="Li M."/>
        </authorList>
    </citation>
    <scope>NUCLEOTIDE SEQUENCE [LARGE SCALE GENOMIC DNA]</scope>
    <source>
        <strain evidence="2">SpSt-125</strain>
    </source>
</reference>
<protein>
    <submittedName>
        <fullName evidence="2">CRISPR system precrRNA processing endoribonuclease RAMP protein Cas6</fullName>
    </submittedName>
</protein>